<dbReference type="Pfam" id="PF12937">
    <property type="entry name" value="F-box-like"/>
    <property type="match status" value="1"/>
</dbReference>
<protein>
    <recommendedName>
        <fullName evidence="1">F-box domain-containing protein</fullName>
    </recommendedName>
</protein>
<dbReference type="InterPro" id="IPR036047">
    <property type="entry name" value="F-box-like_dom_sf"/>
</dbReference>
<keyword evidence="3" id="KW-1185">Reference proteome</keyword>
<proteinExistence type="predicted"/>
<sequence>MPSITSQSIMERLAPEMILHIFSFMSLTEIYRIRSVCKVWQNMAEEFIYMKIRSQQQKVYLRIGDKFRKVSVELIPHSYDPINRIVEFRPQSNAAPVPMTVDSSNPWSTCHRQMQIHFSQWMSPSNTISSTSSLAVLANNNLSPQDQALMLFHMDYNPAVERMYELPAWSTKTIMLDDMSSASIPNSINQQYVGDKGLILALSYVQHHHHNQQQTSPYYAYPTVPTSSSFMKPRWLRVTLGWLMSGLEPEIPPTQIYPKRYAQLGHALARHGIFKYDPLSEPVISHIVHIQDDQLTPPLLQVTTATTNLKTQQQSASHQFPTVHDMHCFHDTVSAHSTDDENNNKDQVTPELLAYAQCHTHECHTRLSRLQHMLEGAGVDARVLWKYTFAKSYVVGNGSLLGEEDVVRRVQDSEEEWRFKRVSLLRRLGLKA</sequence>
<accession>A0A8H7S561</accession>
<name>A0A8H7S561_9FUNG</name>
<feature type="domain" description="F-box" evidence="1">
    <location>
        <begin position="7"/>
        <end position="52"/>
    </location>
</feature>
<dbReference type="SUPFAM" id="SSF81383">
    <property type="entry name" value="F-box domain"/>
    <property type="match status" value="1"/>
</dbReference>
<dbReference type="OrthoDB" id="2217005at2759"/>
<dbReference type="InterPro" id="IPR001810">
    <property type="entry name" value="F-box_dom"/>
</dbReference>
<reference evidence="2 3" key="1">
    <citation type="submission" date="2020-12" db="EMBL/GenBank/DDBJ databases">
        <title>Metabolic potential, ecology and presence of endohyphal bacteria is reflected in genomic diversity of Mucoromycotina.</title>
        <authorList>
            <person name="Muszewska A."/>
            <person name="Okrasinska A."/>
            <person name="Steczkiewicz K."/>
            <person name="Drgas O."/>
            <person name="Orlowska M."/>
            <person name="Perlinska-Lenart U."/>
            <person name="Aleksandrzak-Piekarczyk T."/>
            <person name="Szatraj K."/>
            <person name="Zielenkiewicz U."/>
            <person name="Pilsyk S."/>
            <person name="Malc E."/>
            <person name="Mieczkowski P."/>
            <person name="Kruszewska J.S."/>
            <person name="Biernat P."/>
            <person name="Pawlowska J."/>
        </authorList>
    </citation>
    <scope>NUCLEOTIDE SEQUENCE [LARGE SCALE GENOMIC DNA]</scope>
    <source>
        <strain evidence="2 3">CBS 142.35</strain>
    </source>
</reference>
<dbReference type="AlphaFoldDB" id="A0A8H7S561"/>
<evidence type="ECO:0000259" key="1">
    <source>
        <dbReference type="PROSITE" id="PS50181"/>
    </source>
</evidence>
<organism evidence="2 3">
    <name type="scientific">Circinella minor</name>
    <dbReference type="NCBI Taxonomy" id="1195481"/>
    <lineage>
        <taxon>Eukaryota</taxon>
        <taxon>Fungi</taxon>
        <taxon>Fungi incertae sedis</taxon>
        <taxon>Mucoromycota</taxon>
        <taxon>Mucoromycotina</taxon>
        <taxon>Mucoromycetes</taxon>
        <taxon>Mucorales</taxon>
        <taxon>Lichtheimiaceae</taxon>
        <taxon>Circinella</taxon>
    </lineage>
</organism>
<evidence type="ECO:0000313" key="3">
    <source>
        <dbReference type="Proteomes" id="UP000646827"/>
    </source>
</evidence>
<evidence type="ECO:0000313" key="2">
    <source>
        <dbReference type="EMBL" id="KAG2223769.1"/>
    </source>
</evidence>
<dbReference type="PROSITE" id="PS50181">
    <property type="entry name" value="FBOX"/>
    <property type="match status" value="1"/>
</dbReference>
<comment type="caution">
    <text evidence="2">The sequence shown here is derived from an EMBL/GenBank/DDBJ whole genome shotgun (WGS) entry which is preliminary data.</text>
</comment>
<dbReference type="Gene3D" id="1.20.1280.50">
    <property type="match status" value="1"/>
</dbReference>
<gene>
    <name evidence="2" type="ORF">INT45_003493</name>
</gene>
<dbReference type="CDD" id="cd09917">
    <property type="entry name" value="F-box_SF"/>
    <property type="match status" value="1"/>
</dbReference>
<dbReference type="EMBL" id="JAEPRB010000055">
    <property type="protein sequence ID" value="KAG2223769.1"/>
    <property type="molecule type" value="Genomic_DNA"/>
</dbReference>
<dbReference type="Proteomes" id="UP000646827">
    <property type="component" value="Unassembled WGS sequence"/>
</dbReference>